<proteinExistence type="predicted"/>
<evidence type="ECO:0000256" key="1">
    <source>
        <dbReference type="SAM" id="SignalP"/>
    </source>
</evidence>
<dbReference type="OrthoDB" id="9978720at2759"/>
<dbReference type="Proteomes" id="UP000073492">
    <property type="component" value="Unassembled WGS sequence"/>
</dbReference>
<feature type="signal peptide" evidence="1">
    <location>
        <begin position="1"/>
        <end position="18"/>
    </location>
</feature>
<keyword evidence="1" id="KW-0732">Signal</keyword>
<evidence type="ECO:0000313" key="2">
    <source>
        <dbReference type="EMBL" id="KXT11529.1"/>
    </source>
</evidence>
<feature type="chain" id="PRO_5007297275" description="AB hydrolase-1 domain-containing protein" evidence="1">
    <location>
        <begin position="19"/>
        <end position="587"/>
    </location>
</feature>
<dbReference type="CDD" id="cd12809">
    <property type="entry name" value="Esterase_713_like-2"/>
    <property type="match status" value="1"/>
</dbReference>
<keyword evidence="3" id="KW-1185">Reference proteome</keyword>
<dbReference type="InterPro" id="IPR029058">
    <property type="entry name" value="AB_hydrolase_fold"/>
</dbReference>
<dbReference type="STRING" id="113226.A0A139IA66"/>
<dbReference type="PANTHER" id="PTHR43194">
    <property type="entry name" value="HYDROLASE ALPHA/BETA FOLD FAMILY"/>
    <property type="match status" value="1"/>
</dbReference>
<protein>
    <recommendedName>
        <fullName evidence="4">AB hydrolase-1 domain-containing protein</fullName>
    </recommendedName>
</protein>
<organism evidence="2 3">
    <name type="scientific">Pseudocercospora musae</name>
    <dbReference type="NCBI Taxonomy" id="113226"/>
    <lineage>
        <taxon>Eukaryota</taxon>
        <taxon>Fungi</taxon>
        <taxon>Dikarya</taxon>
        <taxon>Ascomycota</taxon>
        <taxon>Pezizomycotina</taxon>
        <taxon>Dothideomycetes</taxon>
        <taxon>Dothideomycetidae</taxon>
        <taxon>Mycosphaerellales</taxon>
        <taxon>Mycosphaerellaceae</taxon>
        <taxon>Pseudocercospora</taxon>
    </lineage>
</organism>
<dbReference type="AlphaFoldDB" id="A0A139IA66"/>
<reference evidence="2 3" key="1">
    <citation type="submission" date="2015-07" db="EMBL/GenBank/DDBJ databases">
        <title>Comparative genomics of the Sigatoka disease complex on banana suggests a link between parallel evolutionary changes in Pseudocercospora fijiensis and Pseudocercospora eumusae and increased virulence on the banana host.</title>
        <authorList>
            <person name="Chang T.-C."/>
            <person name="Salvucci A."/>
            <person name="Crous P.W."/>
            <person name="Stergiopoulos I."/>
        </authorList>
    </citation>
    <scope>NUCLEOTIDE SEQUENCE [LARGE SCALE GENOMIC DNA]</scope>
    <source>
        <strain evidence="2 3">CBS 116634</strain>
    </source>
</reference>
<comment type="caution">
    <text evidence="2">The sequence shown here is derived from an EMBL/GenBank/DDBJ whole genome shotgun (WGS) entry which is preliminary data.</text>
</comment>
<name>A0A139IA66_9PEZI</name>
<sequence length="587" mass="65082">MTLTLFWISTALVVQSNACFGAFAFDRNEDITHNVTETYASRTYFYVGGHYVNATLPGSNTTGQYMVGQIYVEKLLPRSVTRQYPIIFISGNGQTSTNFLNTPDGREGWASYFLRHGYTAYLTDQSSRGRSSFLPGDGGLTAFPTAQEESLFTAPEKQRPLPYPQSALHTQWPGAGLVGDPIFDAFYASQVQALSNGTLQAMYNNVSYNALLDKIGPSFVVTHSQSGPYGFSLADARPALVKGLISLEPQGPPIENWNGPPFQSDYSTTGGARSYGLTPLPVHYDPPVSSAAELNIELVAARNPNSSKCYRQAEPARQLVNIAKVPNLLITSEAGYHAVYDYCTVDWAIQAGVKVDHVPLETVGINGNGHFMFLEQNSLEIAAKVVSPWLEKLAVSNSNSILCVMVVSWDSSLTNHSSHQQQIHICITHIAINPSCEAAQHDLAMLHRRCVPLRFARLRPSDSFGMCGTSTQLEAASYPCTLHGEHHSWLSARHISYWYKIFEGVLSERFPDIFCPGLDVEPRIWSSQVFHFRLAQWCVDFLYVDELLDCEYLSSDIFGHWLVYGCHALLEAERVEDPGGLFRQTNC</sequence>
<evidence type="ECO:0000313" key="3">
    <source>
        <dbReference type="Proteomes" id="UP000073492"/>
    </source>
</evidence>
<accession>A0A139IA66</accession>
<evidence type="ECO:0008006" key="4">
    <source>
        <dbReference type="Google" id="ProtNLM"/>
    </source>
</evidence>
<dbReference type="InterPro" id="IPR050228">
    <property type="entry name" value="Carboxylesterase_BioH"/>
</dbReference>
<dbReference type="Gene3D" id="3.40.50.1820">
    <property type="entry name" value="alpha/beta hydrolase"/>
    <property type="match status" value="1"/>
</dbReference>
<dbReference type="EMBL" id="LFZO01000195">
    <property type="protein sequence ID" value="KXT11529.1"/>
    <property type="molecule type" value="Genomic_DNA"/>
</dbReference>
<dbReference type="SUPFAM" id="SSF53474">
    <property type="entry name" value="alpha/beta-Hydrolases"/>
    <property type="match status" value="1"/>
</dbReference>
<dbReference type="PANTHER" id="PTHR43194:SF4">
    <property type="entry name" value="AB HYDROLASE-1 DOMAIN-CONTAINING PROTEIN"/>
    <property type="match status" value="1"/>
</dbReference>
<gene>
    <name evidence="2" type="ORF">AC579_6587</name>
</gene>